<protein>
    <submittedName>
        <fullName evidence="2">Uncharacterized protein</fullName>
    </submittedName>
</protein>
<feature type="region of interest" description="Disordered" evidence="1">
    <location>
        <begin position="1"/>
        <end position="27"/>
    </location>
</feature>
<organism evidence="2 3">
    <name type="scientific">Kitasatospora arboriphila</name>
    <dbReference type="NCBI Taxonomy" id="258052"/>
    <lineage>
        <taxon>Bacteria</taxon>
        <taxon>Bacillati</taxon>
        <taxon>Actinomycetota</taxon>
        <taxon>Actinomycetes</taxon>
        <taxon>Kitasatosporales</taxon>
        <taxon>Streptomycetaceae</taxon>
        <taxon>Kitasatospora</taxon>
    </lineage>
</organism>
<dbReference type="Proteomes" id="UP001499987">
    <property type="component" value="Unassembled WGS sequence"/>
</dbReference>
<comment type="caution">
    <text evidence="2">The sequence shown here is derived from an EMBL/GenBank/DDBJ whole genome shotgun (WGS) entry which is preliminary data.</text>
</comment>
<proteinExistence type="predicted"/>
<reference evidence="2 3" key="1">
    <citation type="journal article" date="2019" name="Int. J. Syst. Evol. Microbiol.">
        <title>The Global Catalogue of Microorganisms (GCM) 10K type strain sequencing project: providing services to taxonomists for standard genome sequencing and annotation.</title>
        <authorList>
            <consortium name="The Broad Institute Genomics Platform"/>
            <consortium name="The Broad Institute Genome Sequencing Center for Infectious Disease"/>
            <person name="Wu L."/>
            <person name="Ma J."/>
        </authorList>
    </citation>
    <scope>NUCLEOTIDE SEQUENCE [LARGE SCALE GENOMIC DNA]</scope>
    <source>
        <strain evidence="2 3">JCM 13002</strain>
    </source>
</reference>
<evidence type="ECO:0000256" key="1">
    <source>
        <dbReference type="SAM" id="MobiDB-lite"/>
    </source>
</evidence>
<evidence type="ECO:0000313" key="2">
    <source>
        <dbReference type="EMBL" id="GAA1085189.1"/>
    </source>
</evidence>
<sequence length="76" mass="8119">MSATARVQDGSEAAPAGAVPSQSPDRASAVAAAVRTMRDIRCSYGRSNNCPGIVRLRSAGLPPFRRRWPEHRGNLS</sequence>
<gene>
    <name evidence="2" type="ORF">GCM10009663_31130</name>
</gene>
<name>A0ABN1THG3_9ACTN</name>
<accession>A0ABN1THG3</accession>
<dbReference type="EMBL" id="BAAALD010000026">
    <property type="protein sequence ID" value="GAA1085189.1"/>
    <property type="molecule type" value="Genomic_DNA"/>
</dbReference>
<evidence type="ECO:0000313" key="3">
    <source>
        <dbReference type="Proteomes" id="UP001499987"/>
    </source>
</evidence>
<keyword evidence="3" id="KW-1185">Reference proteome</keyword>